<dbReference type="RefSeq" id="WP_018967820.1">
    <property type="nucleotide sequence ID" value="NZ_KB899217.1"/>
</dbReference>
<gene>
    <name evidence="2" type="ORF">HMPREF1991_02101</name>
</gene>
<proteinExistence type="predicted"/>
<accession>A0A069QPP7</accession>
<dbReference type="InterPro" id="IPR036514">
    <property type="entry name" value="SGNH_hydro_sf"/>
</dbReference>
<dbReference type="Proteomes" id="UP000027442">
    <property type="component" value="Unassembled WGS sequence"/>
</dbReference>
<dbReference type="SUPFAM" id="SSF52266">
    <property type="entry name" value="SGNH hydrolase"/>
    <property type="match status" value="1"/>
</dbReference>
<keyword evidence="3" id="KW-1185">Reference proteome</keyword>
<name>A0A069QPP7_HOYLO</name>
<reference evidence="2 3" key="1">
    <citation type="submission" date="2013-08" db="EMBL/GenBank/DDBJ databases">
        <authorList>
            <person name="Weinstock G."/>
            <person name="Sodergren E."/>
            <person name="Wylie T."/>
            <person name="Fulton L."/>
            <person name="Fulton R."/>
            <person name="Fronick C."/>
            <person name="O'Laughlin M."/>
            <person name="Godfrey J."/>
            <person name="Miner T."/>
            <person name="Herter B."/>
            <person name="Appelbaum E."/>
            <person name="Cordes M."/>
            <person name="Lek S."/>
            <person name="Wollam A."/>
            <person name="Pepin K.H."/>
            <person name="Palsikar V.B."/>
            <person name="Mitreva M."/>
            <person name="Wilson R.K."/>
        </authorList>
    </citation>
    <scope>NUCLEOTIDE SEQUENCE [LARGE SCALE GENOMIC DNA]</scope>
    <source>
        <strain evidence="2 3">ATCC 15930</strain>
    </source>
</reference>
<dbReference type="Gene3D" id="3.40.50.1110">
    <property type="entry name" value="SGNH hydrolase"/>
    <property type="match status" value="1"/>
</dbReference>
<comment type="caution">
    <text evidence="2">The sequence shown here is derived from an EMBL/GenBank/DDBJ whole genome shotgun (WGS) entry which is preliminary data.</text>
</comment>
<dbReference type="GO" id="GO:0016788">
    <property type="term" value="F:hydrolase activity, acting on ester bonds"/>
    <property type="evidence" value="ECO:0007669"/>
    <property type="project" value="UniProtKB-ARBA"/>
</dbReference>
<organism evidence="2 3">
    <name type="scientific">Hoylesella loescheii DSM 19665 = JCM 12249 = ATCC 15930</name>
    <dbReference type="NCBI Taxonomy" id="1122985"/>
    <lineage>
        <taxon>Bacteria</taxon>
        <taxon>Pseudomonadati</taxon>
        <taxon>Bacteroidota</taxon>
        <taxon>Bacteroidia</taxon>
        <taxon>Bacteroidales</taxon>
        <taxon>Prevotellaceae</taxon>
        <taxon>Hoylesella</taxon>
    </lineage>
</organism>
<dbReference type="eggNOG" id="ENOG502Z83M">
    <property type="taxonomic scope" value="Bacteria"/>
</dbReference>
<evidence type="ECO:0000313" key="2">
    <source>
        <dbReference type="EMBL" id="KDR51821.1"/>
    </source>
</evidence>
<dbReference type="HOGENOM" id="CLU_081284_0_0_10"/>
<feature type="domain" description="DUF4886" evidence="1">
    <location>
        <begin position="35"/>
        <end position="276"/>
    </location>
</feature>
<sequence>MQRKCLATISRGLAFVLPLVFVLCVQVAFAGKPLKLLAIGNSFSEDAIEQNLFELAAATGHQMVIGNMYIGGCSLERHWGNARKDKPDYNYRKIGIDGKMTRTANYTLDKALRDEQWDYVSLQQVSQLSGMYSSFQPHLDSLIAYVRARVPATTKLIWHVTWAYAQNSTHGGFANYDRNQDKMYRAIVEGAQRLKKENAQFSLFVPVGTAIQNARTSFVGDHLNRDGFHLDLVLGRYTAACTWFECLFGTKVFGNRYAPKGLDKAQKAVAQWAAHLAVELPFECSLIDIVDTTTKVSAGGLVEKK</sequence>
<evidence type="ECO:0000313" key="3">
    <source>
        <dbReference type="Proteomes" id="UP000027442"/>
    </source>
</evidence>
<dbReference type="Pfam" id="PF16227">
    <property type="entry name" value="DUF4886"/>
    <property type="match status" value="1"/>
</dbReference>
<dbReference type="PATRIC" id="fig|1122985.7.peg.2179"/>
<dbReference type="AlphaFoldDB" id="A0A069QPP7"/>
<dbReference type="InterPro" id="IPR032616">
    <property type="entry name" value="DUF4886"/>
</dbReference>
<protein>
    <recommendedName>
        <fullName evidence="1">DUF4886 domain-containing protein</fullName>
    </recommendedName>
</protein>
<evidence type="ECO:0000259" key="1">
    <source>
        <dbReference type="Pfam" id="PF16227"/>
    </source>
</evidence>
<dbReference type="EMBL" id="JNGW01000090">
    <property type="protein sequence ID" value="KDR51821.1"/>
    <property type="molecule type" value="Genomic_DNA"/>
</dbReference>